<evidence type="ECO:0000256" key="1">
    <source>
        <dbReference type="SAM" id="MobiDB-lite"/>
    </source>
</evidence>
<comment type="caution">
    <text evidence="3">The sequence shown here is derived from an EMBL/GenBank/DDBJ whole genome shotgun (WGS) entry which is preliminary data.</text>
</comment>
<evidence type="ECO:0000313" key="3">
    <source>
        <dbReference type="EMBL" id="MBB4685229.1"/>
    </source>
</evidence>
<reference evidence="3 4" key="1">
    <citation type="submission" date="2020-08" db="EMBL/GenBank/DDBJ databases">
        <title>Sequencing the genomes of 1000 actinobacteria strains.</title>
        <authorList>
            <person name="Klenk H.-P."/>
        </authorList>
    </citation>
    <scope>NUCLEOTIDE SEQUENCE [LARGE SCALE GENOMIC DNA]</scope>
    <source>
        <strain evidence="3 4">DSM 45859</strain>
    </source>
</reference>
<dbReference type="InterPro" id="IPR058330">
    <property type="entry name" value="DUF8017"/>
</dbReference>
<keyword evidence="4" id="KW-1185">Reference proteome</keyword>
<accession>A0A840IUN7</accession>
<dbReference type="Proteomes" id="UP000581769">
    <property type="component" value="Unassembled WGS sequence"/>
</dbReference>
<organism evidence="3 4">
    <name type="scientific">Amycolatopsis jiangsuensis</name>
    <dbReference type="NCBI Taxonomy" id="1181879"/>
    <lineage>
        <taxon>Bacteria</taxon>
        <taxon>Bacillati</taxon>
        <taxon>Actinomycetota</taxon>
        <taxon>Actinomycetes</taxon>
        <taxon>Pseudonocardiales</taxon>
        <taxon>Pseudonocardiaceae</taxon>
        <taxon>Amycolatopsis</taxon>
    </lineage>
</organism>
<protein>
    <recommendedName>
        <fullName evidence="2">DUF8017 domain-containing protein</fullName>
    </recommendedName>
</protein>
<dbReference type="AlphaFoldDB" id="A0A840IUN7"/>
<dbReference type="RefSeq" id="WP_184780291.1">
    <property type="nucleotide sequence ID" value="NZ_JACHMG010000001.1"/>
</dbReference>
<dbReference type="EMBL" id="JACHMG010000001">
    <property type="protein sequence ID" value="MBB4685229.1"/>
    <property type="molecule type" value="Genomic_DNA"/>
</dbReference>
<gene>
    <name evidence="3" type="ORF">BJY18_002714</name>
</gene>
<evidence type="ECO:0000259" key="2">
    <source>
        <dbReference type="Pfam" id="PF26056"/>
    </source>
</evidence>
<dbReference type="Pfam" id="PF26056">
    <property type="entry name" value="DUF8017"/>
    <property type="match status" value="1"/>
</dbReference>
<feature type="domain" description="DUF8017" evidence="2">
    <location>
        <begin position="48"/>
        <end position="231"/>
    </location>
</feature>
<name>A0A840IUN7_9PSEU</name>
<sequence length="246" mass="24554">MGMLLLPLAVVVGAGYGLVRAVLPAGDSSGHSVPRGPVTDQPSPRVVVPPVVAGWQSVAGRDGAYAYDVPPSWTPEPRVVHGWEPGVGSAGVTLAASAFLGEGSCPANEVTSRGGAGVTSSELPDAEAAARQTVTEVGVGAYTADGAPPARVAFGPVEPVSVSLSGKTVPGRLVVADVQPSGDGPCRPAHALVGAVAVAGGSRSVVLAAYADEGSAPRDELTRILRSYRGVPAADRSTTTPPPTTR</sequence>
<proteinExistence type="predicted"/>
<evidence type="ECO:0000313" key="4">
    <source>
        <dbReference type="Proteomes" id="UP000581769"/>
    </source>
</evidence>
<feature type="region of interest" description="Disordered" evidence="1">
    <location>
        <begin position="227"/>
        <end position="246"/>
    </location>
</feature>